<name>A0ABV6X3B6_9ACTN</name>
<gene>
    <name evidence="1" type="ORF">ACEZDB_19300</name>
</gene>
<evidence type="ECO:0000313" key="2">
    <source>
        <dbReference type="Proteomes" id="UP001592530"/>
    </source>
</evidence>
<dbReference type="RefSeq" id="WP_380554893.1">
    <property type="nucleotide sequence ID" value="NZ_JBHEZY010000007.1"/>
</dbReference>
<dbReference type="Proteomes" id="UP001592530">
    <property type="component" value="Unassembled WGS sequence"/>
</dbReference>
<organism evidence="1 2">
    <name type="scientific">Streptacidiphilus alkalitolerans</name>
    <dbReference type="NCBI Taxonomy" id="3342712"/>
    <lineage>
        <taxon>Bacteria</taxon>
        <taxon>Bacillati</taxon>
        <taxon>Actinomycetota</taxon>
        <taxon>Actinomycetes</taxon>
        <taxon>Kitasatosporales</taxon>
        <taxon>Streptomycetaceae</taxon>
        <taxon>Streptacidiphilus</taxon>
    </lineage>
</organism>
<accession>A0ABV6X3B6</accession>
<protein>
    <recommendedName>
        <fullName evidence="3">Barstar (Barnase inhibitor)</fullName>
    </recommendedName>
</protein>
<reference evidence="1 2" key="1">
    <citation type="submission" date="2024-09" db="EMBL/GenBank/DDBJ databases">
        <authorList>
            <person name="Lee S.D."/>
        </authorList>
    </citation>
    <scope>NUCLEOTIDE SEQUENCE [LARGE SCALE GENOMIC DNA]</scope>
    <source>
        <strain evidence="1 2">N1-3</strain>
    </source>
</reference>
<evidence type="ECO:0000313" key="1">
    <source>
        <dbReference type="EMBL" id="MFC1432792.1"/>
    </source>
</evidence>
<dbReference type="EMBL" id="JBHEZY010000007">
    <property type="protein sequence ID" value="MFC1432792.1"/>
    <property type="molecule type" value="Genomic_DNA"/>
</dbReference>
<proteinExistence type="predicted"/>
<evidence type="ECO:0008006" key="3">
    <source>
        <dbReference type="Google" id="ProtNLM"/>
    </source>
</evidence>
<comment type="caution">
    <text evidence="1">The sequence shown here is derived from an EMBL/GenBank/DDBJ whole genome shotgun (WGS) entry which is preliminary data.</text>
</comment>
<sequence length="121" mass="13574">MINLIEMSEREYFASIGKRPGMFVGRASFHALTSFLTGYDQSSARHGAPGLTGWHDWLVGHRGQGCNHAWPGQVLHIALPDGWDNPWKLPPEDEARAIEVLFELLDEFLAERETNEAAQTT</sequence>